<organism evidence="1 2">
    <name type="scientific">Maliponia aquimaris</name>
    <dbReference type="NCBI Taxonomy" id="1673631"/>
    <lineage>
        <taxon>Bacteria</taxon>
        <taxon>Pseudomonadati</taxon>
        <taxon>Pseudomonadota</taxon>
        <taxon>Alphaproteobacteria</taxon>
        <taxon>Rhodobacterales</taxon>
        <taxon>Paracoccaceae</taxon>
        <taxon>Maliponia</taxon>
    </lineage>
</organism>
<name>A0A238K551_9RHOB</name>
<gene>
    <name evidence="1" type="ORF">MAA8898_01301</name>
</gene>
<evidence type="ECO:0000313" key="2">
    <source>
        <dbReference type="Proteomes" id="UP000207598"/>
    </source>
</evidence>
<proteinExistence type="predicted"/>
<keyword evidence="2" id="KW-1185">Reference proteome</keyword>
<accession>A0A238K551</accession>
<dbReference type="AlphaFoldDB" id="A0A238K551"/>
<dbReference type="OrthoDB" id="7764972at2"/>
<dbReference type="Proteomes" id="UP000207598">
    <property type="component" value="Unassembled WGS sequence"/>
</dbReference>
<evidence type="ECO:0000313" key="1">
    <source>
        <dbReference type="EMBL" id="SMX37903.1"/>
    </source>
</evidence>
<dbReference type="RefSeq" id="WP_094020167.1">
    <property type="nucleotide sequence ID" value="NZ_FXYF01000003.1"/>
</dbReference>
<dbReference type="EMBL" id="FXYF01000003">
    <property type="protein sequence ID" value="SMX37903.1"/>
    <property type="molecule type" value="Genomic_DNA"/>
</dbReference>
<protein>
    <submittedName>
        <fullName evidence="1">Uncharacterized protein</fullName>
    </submittedName>
</protein>
<sequence>MTLPETHPTDQPLRKSAQRLRWFVDAFERQVGNTETQTGNAFAIDRGALAQVFAEWLKAFEAQKPTCEDDKPAYVGFAAGLMLRTLIRHKPAVCTERPAGADESNPAYFWPEGYLYVAFCLNVRGLVLQTDFHSEQHPSDALNETRTWWSFRENVHEDPSLAIAFLDLFAGDEPEWSVPELFRTGRVRELAGRFYTRDVLPGDAS</sequence>
<reference evidence="1 2" key="1">
    <citation type="submission" date="2017-05" db="EMBL/GenBank/DDBJ databases">
        <authorList>
            <person name="Song R."/>
            <person name="Chenine A.L."/>
            <person name="Ruprecht R.M."/>
        </authorList>
    </citation>
    <scope>NUCLEOTIDE SEQUENCE [LARGE SCALE GENOMIC DNA]</scope>
    <source>
        <strain evidence="1 2">CECT 8898</strain>
    </source>
</reference>